<dbReference type="AlphaFoldDB" id="A0A2P5WW30"/>
<name>A0A2P5WW30_GOSBA</name>
<accession>A0A2P5WW30</accession>
<organism evidence="1 2">
    <name type="scientific">Gossypium barbadense</name>
    <name type="common">Sea Island cotton</name>
    <name type="synonym">Hibiscus barbadensis</name>
    <dbReference type="NCBI Taxonomy" id="3634"/>
    <lineage>
        <taxon>Eukaryota</taxon>
        <taxon>Viridiplantae</taxon>
        <taxon>Streptophyta</taxon>
        <taxon>Embryophyta</taxon>
        <taxon>Tracheophyta</taxon>
        <taxon>Spermatophyta</taxon>
        <taxon>Magnoliopsida</taxon>
        <taxon>eudicotyledons</taxon>
        <taxon>Gunneridae</taxon>
        <taxon>Pentapetalae</taxon>
        <taxon>rosids</taxon>
        <taxon>malvids</taxon>
        <taxon>Malvales</taxon>
        <taxon>Malvaceae</taxon>
        <taxon>Malvoideae</taxon>
        <taxon>Gossypium</taxon>
    </lineage>
</organism>
<proteinExistence type="predicted"/>
<dbReference type="Proteomes" id="UP000239757">
    <property type="component" value="Unassembled WGS sequence"/>
</dbReference>
<protein>
    <submittedName>
        <fullName evidence="1">Uncharacterized protein</fullName>
    </submittedName>
</protein>
<evidence type="ECO:0000313" key="2">
    <source>
        <dbReference type="Proteomes" id="UP000239757"/>
    </source>
</evidence>
<sequence length="74" mass="8491">MPQIHSRRTPTQLMYQRSSVKLLSTAPPLRTMSMRRVLSLSTSIFKNPRSHANFNPSYNALASIWNTEETQLSL</sequence>
<dbReference type="EMBL" id="KZ666324">
    <property type="protein sequence ID" value="PPR95300.1"/>
    <property type="molecule type" value="Genomic_DNA"/>
</dbReference>
<evidence type="ECO:0000313" key="1">
    <source>
        <dbReference type="EMBL" id="PPR95300.1"/>
    </source>
</evidence>
<gene>
    <name evidence="1" type="ORF">GOBAR_AA25374</name>
</gene>
<reference evidence="1 2" key="1">
    <citation type="submission" date="2015-01" db="EMBL/GenBank/DDBJ databases">
        <title>Genome of allotetraploid Gossypium barbadense reveals genomic plasticity and fiber elongation in cotton evolution.</title>
        <authorList>
            <person name="Chen X."/>
            <person name="Liu X."/>
            <person name="Zhao B."/>
            <person name="Zheng H."/>
            <person name="Hu Y."/>
            <person name="Lu G."/>
            <person name="Yang C."/>
            <person name="Chen J."/>
            <person name="Shan C."/>
            <person name="Zhang L."/>
            <person name="Zhou Y."/>
            <person name="Wang L."/>
            <person name="Guo W."/>
            <person name="Bai Y."/>
            <person name="Ruan J."/>
            <person name="Shangguan X."/>
            <person name="Mao Y."/>
            <person name="Jiang J."/>
            <person name="Zhu Y."/>
            <person name="Lei J."/>
            <person name="Kang H."/>
            <person name="Chen S."/>
            <person name="He X."/>
            <person name="Wang R."/>
            <person name="Wang Y."/>
            <person name="Chen J."/>
            <person name="Wang L."/>
            <person name="Yu S."/>
            <person name="Wang B."/>
            <person name="Wei J."/>
            <person name="Song S."/>
            <person name="Lu X."/>
            <person name="Gao Z."/>
            <person name="Gu W."/>
            <person name="Deng X."/>
            <person name="Ma D."/>
            <person name="Wang S."/>
            <person name="Liang W."/>
            <person name="Fang L."/>
            <person name="Cai C."/>
            <person name="Zhu X."/>
            <person name="Zhou B."/>
            <person name="Zhang Y."/>
            <person name="Chen Z."/>
            <person name="Xu S."/>
            <person name="Zhu R."/>
            <person name="Wang S."/>
            <person name="Zhang T."/>
            <person name="Zhao G."/>
        </authorList>
    </citation>
    <scope>NUCLEOTIDE SEQUENCE [LARGE SCALE GENOMIC DNA]</scope>
    <source>
        <strain evidence="2">cv. Xinhai21</strain>
        <tissue evidence="1">Leaf</tissue>
    </source>
</reference>